<dbReference type="PROSITE" id="PS01239">
    <property type="entry name" value="DYNEIN_LIGHT_1"/>
    <property type="match status" value="1"/>
</dbReference>
<dbReference type="Pfam" id="PF01221">
    <property type="entry name" value="Dynein_light"/>
    <property type="match status" value="1"/>
</dbReference>
<evidence type="ECO:0000256" key="6">
    <source>
        <dbReference type="ARBA" id="ARBA00023175"/>
    </source>
</evidence>
<evidence type="ECO:0000256" key="4">
    <source>
        <dbReference type="ARBA" id="ARBA00022701"/>
    </source>
</evidence>
<keyword evidence="7 8" id="KW-0206">Cytoskeleton</keyword>
<protein>
    <recommendedName>
        <fullName evidence="8">Dynein light chain</fullName>
    </recommendedName>
</protein>
<keyword evidence="3 8" id="KW-0963">Cytoplasm</keyword>
<reference evidence="10" key="1">
    <citation type="submission" date="2023-10" db="EMBL/GenBank/DDBJ databases">
        <authorList>
            <person name="Chen Y."/>
            <person name="Shah S."/>
            <person name="Dougan E. K."/>
            <person name="Thang M."/>
            <person name="Chan C."/>
        </authorList>
    </citation>
    <scope>NUCLEOTIDE SEQUENCE [LARGE SCALE GENOMIC DNA]</scope>
</reference>
<evidence type="ECO:0000256" key="9">
    <source>
        <dbReference type="SAM" id="MobiDB-lite"/>
    </source>
</evidence>
<evidence type="ECO:0000256" key="5">
    <source>
        <dbReference type="ARBA" id="ARBA00023017"/>
    </source>
</evidence>
<evidence type="ECO:0000256" key="3">
    <source>
        <dbReference type="ARBA" id="ARBA00022490"/>
    </source>
</evidence>
<accession>A0ABN9UZB7</accession>
<evidence type="ECO:0000256" key="2">
    <source>
        <dbReference type="ARBA" id="ARBA00010156"/>
    </source>
</evidence>
<comment type="caution">
    <text evidence="10">The sequence shown here is derived from an EMBL/GenBank/DDBJ whole genome shotgun (WGS) entry which is preliminary data.</text>
</comment>
<evidence type="ECO:0000256" key="7">
    <source>
        <dbReference type="ARBA" id="ARBA00023212"/>
    </source>
</evidence>
<name>A0ABN9UZB7_9DINO</name>
<evidence type="ECO:0000256" key="1">
    <source>
        <dbReference type="ARBA" id="ARBA00004245"/>
    </source>
</evidence>
<dbReference type="InterPro" id="IPR037177">
    <property type="entry name" value="DLC_sf"/>
</dbReference>
<keyword evidence="5 8" id="KW-0243">Dynein</keyword>
<feature type="non-terminal residue" evidence="10">
    <location>
        <position position="110"/>
    </location>
</feature>
<comment type="subcellular location">
    <subcellularLocation>
        <location evidence="1 8">Cytoplasm</location>
        <location evidence="1 8">Cytoskeleton</location>
    </subcellularLocation>
</comment>
<keyword evidence="6 8" id="KW-0505">Motor protein</keyword>
<keyword evidence="11" id="KW-1185">Reference proteome</keyword>
<dbReference type="CDD" id="cd21452">
    <property type="entry name" value="DLC-like_DYNLL1_DYNLL2"/>
    <property type="match status" value="1"/>
</dbReference>
<sequence>MADRKAVIKNADMAEDMQQDAIDCATQALEKYNIEKDIAAFIKKEFDKKYNPTWHAIVGRNFGSYVTHETKHFIYFYLGQAGRRRRQQQEAPDRPQGLGLACPPTGGCWA</sequence>
<evidence type="ECO:0000313" key="11">
    <source>
        <dbReference type="Proteomes" id="UP001189429"/>
    </source>
</evidence>
<dbReference type="Gene3D" id="3.30.740.10">
    <property type="entry name" value="Protein Inhibitor Of Neuronal Nitric Oxide Synthase"/>
    <property type="match status" value="1"/>
</dbReference>
<proteinExistence type="inferred from homology"/>
<dbReference type="InterPro" id="IPR019763">
    <property type="entry name" value="Dynein_light_1/2_CS"/>
</dbReference>
<dbReference type="Proteomes" id="UP001189429">
    <property type="component" value="Unassembled WGS sequence"/>
</dbReference>
<feature type="region of interest" description="Disordered" evidence="9">
    <location>
        <begin position="85"/>
        <end position="110"/>
    </location>
</feature>
<evidence type="ECO:0000256" key="8">
    <source>
        <dbReference type="RuleBase" id="RU365010"/>
    </source>
</evidence>
<dbReference type="PANTHER" id="PTHR11886:SF35">
    <property type="entry name" value="DYNEIN LIGHT CHAIN"/>
    <property type="match status" value="1"/>
</dbReference>
<dbReference type="InterPro" id="IPR001372">
    <property type="entry name" value="Dynein_light_chain_typ-1/2"/>
</dbReference>
<dbReference type="SMART" id="SM01375">
    <property type="entry name" value="Dynein_light"/>
    <property type="match status" value="1"/>
</dbReference>
<keyword evidence="4 8" id="KW-0493">Microtubule</keyword>
<gene>
    <name evidence="10" type="ORF">PCOR1329_LOCUS53119</name>
</gene>
<comment type="similarity">
    <text evidence="2 8">Belongs to the dynein light chain family.</text>
</comment>
<dbReference type="PANTHER" id="PTHR11886">
    <property type="entry name" value="DYNEIN LIGHT CHAIN"/>
    <property type="match status" value="1"/>
</dbReference>
<evidence type="ECO:0000313" key="10">
    <source>
        <dbReference type="EMBL" id="CAK0865664.1"/>
    </source>
</evidence>
<dbReference type="SUPFAM" id="SSF54648">
    <property type="entry name" value="DLC"/>
    <property type="match status" value="1"/>
</dbReference>
<dbReference type="EMBL" id="CAUYUJ010016472">
    <property type="protein sequence ID" value="CAK0865664.1"/>
    <property type="molecule type" value="Genomic_DNA"/>
</dbReference>
<organism evidence="10 11">
    <name type="scientific">Prorocentrum cordatum</name>
    <dbReference type="NCBI Taxonomy" id="2364126"/>
    <lineage>
        <taxon>Eukaryota</taxon>
        <taxon>Sar</taxon>
        <taxon>Alveolata</taxon>
        <taxon>Dinophyceae</taxon>
        <taxon>Prorocentrales</taxon>
        <taxon>Prorocentraceae</taxon>
        <taxon>Prorocentrum</taxon>
    </lineage>
</organism>